<dbReference type="SMART" id="SM00133">
    <property type="entry name" value="S_TK_X"/>
    <property type="match status" value="1"/>
</dbReference>
<evidence type="ECO:0000259" key="16">
    <source>
        <dbReference type="PROSITE" id="PS51285"/>
    </source>
</evidence>
<feature type="region of interest" description="Disordered" evidence="13">
    <location>
        <begin position="636"/>
        <end position="675"/>
    </location>
</feature>
<dbReference type="SMART" id="SM00100">
    <property type="entry name" value="cNMP"/>
    <property type="match status" value="1"/>
</dbReference>
<dbReference type="InterPro" id="IPR000961">
    <property type="entry name" value="AGC-kinase_C"/>
</dbReference>
<feature type="domain" description="Protein kinase" evidence="14">
    <location>
        <begin position="861"/>
        <end position="1118"/>
    </location>
</feature>
<feature type="region of interest" description="Disordered" evidence="13">
    <location>
        <begin position="169"/>
        <end position="200"/>
    </location>
</feature>
<reference evidence="17 18" key="1">
    <citation type="submission" date="2015-12" db="EMBL/GenBank/DDBJ databases">
        <title>The genome of Folsomia candida.</title>
        <authorList>
            <person name="Faddeeva A."/>
            <person name="Derks M.F."/>
            <person name="Anvar Y."/>
            <person name="Smit S."/>
            <person name="Van Straalen N."/>
            <person name="Roelofs D."/>
        </authorList>
    </citation>
    <scope>NUCLEOTIDE SEQUENCE [LARGE SCALE GENOMIC DNA]</scope>
    <source>
        <strain evidence="17 18">VU population</strain>
        <tissue evidence="17">Whole body</tissue>
    </source>
</reference>
<feature type="compositionally biased region" description="Basic and acidic residues" evidence="13">
    <location>
        <begin position="1160"/>
        <end position="1170"/>
    </location>
</feature>
<dbReference type="Gene3D" id="2.60.120.10">
    <property type="entry name" value="Jelly Rolls"/>
    <property type="match status" value="1"/>
</dbReference>
<evidence type="ECO:0000256" key="12">
    <source>
        <dbReference type="PROSITE-ProRule" id="PRU10141"/>
    </source>
</evidence>
<keyword evidence="4" id="KW-0140">cGMP</keyword>
<comment type="catalytic activity">
    <reaction evidence="11">
        <text>L-seryl-[protein] + ATP = O-phospho-L-seryl-[protein] + ADP + H(+)</text>
        <dbReference type="Rhea" id="RHEA:17989"/>
        <dbReference type="Rhea" id="RHEA-COMP:9863"/>
        <dbReference type="Rhea" id="RHEA-COMP:11604"/>
        <dbReference type="ChEBI" id="CHEBI:15378"/>
        <dbReference type="ChEBI" id="CHEBI:29999"/>
        <dbReference type="ChEBI" id="CHEBI:30616"/>
        <dbReference type="ChEBI" id="CHEBI:83421"/>
        <dbReference type="ChEBI" id="CHEBI:456216"/>
        <dbReference type="EC" id="2.7.11.12"/>
    </reaction>
</comment>
<dbReference type="Pfam" id="PF00069">
    <property type="entry name" value="Pkinase"/>
    <property type="match status" value="1"/>
</dbReference>
<dbReference type="Proteomes" id="UP000198287">
    <property type="component" value="Unassembled WGS sequence"/>
</dbReference>
<feature type="region of interest" description="Disordered" evidence="13">
    <location>
        <begin position="464"/>
        <end position="526"/>
    </location>
</feature>
<keyword evidence="8 12" id="KW-0067">ATP-binding</keyword>
<dbReference type="FunFam" id="1.10.510.10:FF:000210">
    <property type="entry name" value="Non-specific serine/threonine protein kinase"/>
    <property type="match status" value="1"/>
</dbReference>
<evidence type="ECO:0000256" key="4">
    <source>
        <dbReference type="ARBA" id="ARBA00022535"/>
    </source>
</evidence>
<name>A0A226EL71_FOLCA</name>
<feature type="compositionally biased region" description="Gly residues" evidence="13">
    <location>
        <begin position="510"/>
        <end position="522"/>
    </location>
</feature>
<dbReference type="GO" id="GO:0030553">
    <property type="term" value="F:cGMP binding"/>
    <property type="evidence" value="ECO:0007669"/>
    <property type="project" value="UniProtKB-KW"/>
</dbReference>
<evidence type="ECO:0000256" key="5">
    <source>
        <dbReference type="ARBA" id="ARBA00022679"/>
    </source>
</evidence>
<dbReference type="InterPro" id="IPR000719">
    <property type="entry name" value="Prot_kinase_dom"/>
</dbReference>
<feature type="compositionally biased region" description="Low complexity" evidence="13">
    <location>
        <begin position="25"/>
        <end position="40"/>
    </location>
</feature>
<evidence type="ECO:0000259" key="15">
    <source>
        <dbReference type="PROSITE" id="PS50042"/>
    </source>
</evidence>
<dbReference type="InterPro" id="IPR014710">
    <property type="entry name" value="RmlC-like_jellyroll"/>
</dbReference>
<dbReference type="InterPro" id="IPR017441">
    <property type="entry name" value="Protein_kinase_ATP_BS"/>
</dbReference>
<evidence type="ECO:0000259" key="14">
    <source>
        <dbReference type="PROSITE" id="PS50011"/>
    </source>
</evidence>
<evidence type="ECO:0000256" key="13">
    <source>
        <dbReference type="SAM" id="MobiDB-lite"/>
    </source>
</evidence>
<feature type="region of interest" description="Disordered" evidence="13">
    <location>
        <begin position="1"/>
        <end position="75"/>
    </location>
</feature>
<accession>A0A226EL71</accession>
<dbReference type="AlphaFoldDB" id="A0A226EL71"/>
<evidence type="ECO:0000313" key="18">
    <source>
        <dbReference type="Proteomes" id="UP000198287"/>
    </source>
</evidence>
<evidence type="ECO:0000256" key="8">
    <source>
        <dbReference type="ARBA" id="ARBA00022840"/>
    </source>
</evidence>
<feature type="region of interest" description="Disordered" evidence="13">
    <location>
        <begin position="1146"/>
        <end position="1170"/>
    </location>
</feature>
<keyword evidence="5" id="KW-0808">Transferase</keyword>
<dbReference type="CDD" id="cd00038">
    <property type="entry name" value="CAP_ED"/>
    <property type="match status" value="1"/>
</dbReference>
<dbReference type="SUPFAM" id="SSF51206">
    <property type="entry name" value="cAMP-binding domain-like"/>
    <property type="match status" value="1"/>
</dbReference>
<dbReference type="PROSITE" id="PS00107">
    <property type="entry name" value="PROTEIN_KINASE_ATP"/>
    <property type="match status" value="1"/>
</dbReference>
<feature type="compositionally biased region" description="Polar residues" evidence="13">
    <location>
        <begin position="41"/>
        <end position="51"/>
    </location>
</feature>
<organism evidence="17 18">
    <name type="scientific">Folsomia candida</name>
    <name type="common">Springtail</name>
    <dbReference type="NCBI Taxonomy" id="158441"/>
    <lineage>
        <taxon>Eukaryota</taxon>
        <taxon>Metazoa</taxon>
        <taxon>Ecdysozoa</taxon>
        <taxon>Arthropoda</taxon>
        <taxon>Hexapoda</taxon>
        <taxon>Collembola</taxon>
        <taxon>Entomobryomorpha</taxon>
        <taxon>Isotomoidea</taxon>
        <taxon>Isotomidae</taxon>
        <taxon>Proisotominae</taxon>
        <taxon>Folsomia</taxon>
    </lineage>
</organism>
<evidence type="ECO:0000256" key="3">
    <source>
        <dbReference type="ARBA" id="ARBA00022527"/>
    </source>
</evidence>
<keyword evidence="9" id="KW-0142">cGMP-binding</keyword>
<protein>
    <recommendedName>
        <fullName evidence="2">cGMP-dependent protein kinase</fullName>
        <ecNumber evidence="2">2.7.11.12</ecNumber>
    </recommendedName>
</protein>
<dbReference type="InterPro" id="IPR011009">
    <property type="entry name" value="Kinase-like_dom_sf"/>
</dbReference>
<dbReference type="PANTHER" id="PTHR24353">
    <property type="entry name" value="CYCLIC NUCLEOTIDE-DEPENDENT PROTEIN KINASE"/>
    <property type="match status" value="1"/>
</dbReference>
<dbReference type="OrthoDB" id="63267at2759"/>
<dbReference type="SUPFAM" id="SSF56112">
    <property type="entry name" value="Protein kinase-like (PK-like)"/>
    <property type="match status" value="1"/>
</dbReference>
<dbReference type="PROSITE" id="PS00108">
    <property type="entry name" value="PROTEIN_KINASE_ST"/>
    <property type="match status" value="1"/>
</dbReference>
<dbReference type="Gene3D" id="3.30.200.20">
    <property type="entry name" value="Phosphorylase Kinase, domain 1"/>
    <property type="match status" value="1"/>
</dbReference>
<dbReference type="InterPro" id="IPR035014">
    <property type="entry name" value="STKc_cGK"/>
</dbReference>
<evidence type="ECO:0000256" key="1">
    <source>
        <dbReference type="ARBA" id="ARBA00006352"/>
    </source>
</evidence>
<feature type="domain" description="AGC-kinase C-terminal" evidence="16">
    <location>
        <begin position="1119"/>
        <end position="1170"/>
    </location>
</feature>
<evidence type="ECO:0000256" key="10">
    <source>
        <dbReference type="ARBA" id="ARBA00047298"/>
    </source>
</evidence>
<dbReference type="EMBL" id="LNIX01000003">
    <property type="protein sequence ID" value="OXA58382.1"/>
    <property type="molecule type" value="Genomic_DNA"/>
</dbReference>
<dbReference type="Pfam" id="PF00027">
    <property type="entry name" value="cNMP_binding"/>
    <property type="match status" value="1"/>
</dbReference>
<dbReference type="CDD" id="cd05572">
    <property type="entry name" value="STKc_cGK"/>
    <property type="match status" value="1"/>
</dbReference>
<dbReference type="PROSITE" id="PS50011">
    <property type="entry name" value="PROTEIN_KINASE_DOM"/>
    <property type="match status" value="1"/>
</dbReference>
<feature type="domain" description="Cyclic nucleotide-binding" evidence="15">
    <location>
        <begin position="726"/>
        <end position="847"/>
    </location>
</feature>
<feature type="binding site" evidence="12">
    <location>
        <position position="891"/>
    </location>
    <ligand>
        <name>ATP</name>
        <dbReference type="ChEBI" id="CHEBI:30616"/>
    </ligand>
</feature>
<dbReference type="Gene3D" id="1.10.510.10">
    <property type="entry name" value="Transferase(Phosphotransferase) domain 1"/>
    <property type="match status" value="1"/>
</dbReference>
<keyword evidence="7 17" id="KW-0418">Kinase</keyword>
<dbReference type="PROSITE" id="PS51285">
    <property type="entry name" value="AGC_KINASE_CTER"/>
    <property type="match status" value="1"/>
</dbReference>
<keyword evidence="3" id="KW-0723">Serine/threonine-protein kinase</keyword>
<evidence type="ECO:0000313" key="17">
    <source>
        <dbReference type="EMBL" id="OXA58382.1"/>
    </source>
</evidence>
<evidence type="ECO:0000256" key="6">
    <source>
        <dbReference type="ARBA" id="ARBA00022741"/>
    </source>
</evidence>
<feature type="compositionally biased region" description="Low complexity" evidence="13">
    <location>
        <begin position="466"/>
        <end position="485"/>
    </location>
</feature>
<dbReference type="STRING" id="158441.A0A226EL71"/>
<comment type="catalytic activity">
    <reaction evidence="10">
        <text>L-threonyl-[protein] + ATP = O-phospho-L-threonyl-[protein] + ADP + H(+)</text>
        <dbReference type="Rhea" id="RHEA:46608"/>
        <dbReference type="Rhea" id="RHEA-COMP:11060"/>
        <dbReference type="Rhea" id="RHEA-COMP:11605"/>
        <dbReference type="ChEBI" id="CHEBI:15378"/>
        <dbReference type="ChEBI" id="CHEBI:30013"/>
        <dbReference type="ChEBI" id="CHEBI:30616"/>
        <dbReference type="ChEBI" id="CHEBI:61977"/>
        <dbReference type="ChEBI" id="CHEBI:456216"/>
        <dbReference type="EC" id="2.7.11.12"/>
    </reaction>
</comment>
<evidence type="ECO:0000256" key="9">
    <source>
        <dbReference type="ARBA" id="ARBA00022992"/>
    </source>
</evidence>
<dbReference type="SMART" id="SM00220">
    <property type="entry name" value="S_TKc"/>
    <property type="match status" value="1"/>
</dbReference>
<dbReference type="GO" id="GO:0005524">
    <property type="term" value="F:ATP binding"/>
    <property type="evidence" value="ECO:0007669"/>
    <property type="project" value="UniProtKB-UniRule"/>
</dbReference>
<comment type="caution">
    <text evidence="17">The sequence shown here is derived from an EMBL/GenBank/DDBJ whole genome shotgun (WGS) entry which is preliminary data.</text>
</comment>
<proteinExistence type="inferred from homology"/>
<keyword evidence="6 12" id="KW-0547">Nucleotide-binding</keyword>
<dbReference type="InterPro" id="IPR000595">
    <property type="entry name" value="cNMP-bd_dom"/>
</dbReference>
<comment type="similarity">
    <text evidence="1">Belongs to the protein kinase superfamily. AGC Ser/Thr protein kinase family. cGMP subfamily.</text>
</comment>
<keyword evidence="18" id="KW-1185">Reference proteome</keyword>
<dbReference type="InterPro" id="IPR018490">
    <property type="entry name" value="cNMP-bd_dom_sf"/>
</dbReference>
<gene>
    <name evidence="17" type="ORF">Fcan01_07152</name>
</gene>
<dbReference type="EC" id="2.7.11.12" evidence="2"/>
<dbReference type="PROSITE" id="PS50042">
    <property type="entry name" value="CNMP_BINDING_3"/>
    <property type="match status" value="1"/>
</dbReference>
<evidence type="ECO:0000256" key="11">
    <source>
        <dbReference type="ARBA" id="ARBA00047462"/>
    </source>
</evidence>
<dbReference type="InterPro" id="IPR008271">
    <property type="entry name" value="Ser/Thr_kinase_AS"/>
</dbReference>
<dbReference type="PANTHER" id="PTHR24353:SF111">
    <property type="match status" value="1"/>
</dbReference>
<evidence type="ECO:0000256" key="7">
    <source>
        <dbReference type="ARBA" id="ARBA00022777"/>
    </source>
</evidence>
<feature type="region of interest" description="Disordered" evidence="13">
    <location>
        <begin position="113"/>
        <end position="132"/>
    </location>
</feature>
<feature type="compositionally biased region" description="Polar residues" evidence="13">
    <location>
        <begin position="114"/>
        <end position="126"/>
    </location>
</feature>
<evidence type="ECO:0000256" key="2">
    <source>
        <dbReference type="ARBA" id="ARBA00012428"/>
    </source>
</evidence>
<sequence>MMVTTQEIVGLPESANGSLRPWSPAPSTSNNTSNNNNSASVTSLHQLQHLRSANPRHHNNNNSFQHNKKDHQYSSDCSFQRSGGCSCSDTTYSSETSSICSCSESESDTEFTCYTTSPEGTSSPSHQRQKGFAAIRQEATNSGTGGGVPGRSSFLKKSKKKEQYRIRFQINKDQQDPQVHPLKQTPTSSAREAGRVAGSLSTTDLQIIKPGAKSSDDSGVTTSSYSSHCYFSSRASPLIPIQQRQNLSHIPTSVTTISASCSNILTTNYRKFDEFASTPPSLFQSQTLTKPKRAKSFRKLLSKSKSFVFSSNHSNATADIKNSFHNQYDSASAKIKQKSDLNISDQNRSNVSNVSKWLRGFKRDVDFLSNRKSNNAVEVCKSCGGVAQPPDFSPTPKTYTTLQRRREEDRVSGKKHYGSYEQRSWLEMNSEDIYSYGKYTRLPTAENSIPLLKKQDHPDFLSLRRQNQSKSPSSSNNTINSNQGNKPKVIVANAHDNQKDKEHHHQGRTIIGGSGRSGGGGDASKHKLYHNYNKRKEEANGVQQVVESGGSDKNKSVTMANYHTIRQQKSGYAVQKSMEFLDDEYHSFYDCRIPRPKLKFVIPTHSYGVSSTMTMKNLGRKIDIVDASGFTEISLSDNENEADDTAYGSGSGSQSSKSSKFRSENSSEDTLSEFEREQELSLVNGSSRRLLNFNRSLWAKHGTVPPAHRGKSDQMRIVESLKVIPLFRKLSTSFLTKLSEHVNEVSYDCGEYLIRQGSRAEGLFILMSGTAKVTFLSNLNGEEVYLKTLHPGDIFGESLQGERVNMMNVMTTDETATSLVINEDGFSQLMAKSTEFSKRFSDTSRKTFVNEYFERIELEDLRLISTLGIGGFGRVELVTLASDQSQSFALKQMKKCQIVATRQVEHIKSEKRILMETNSDFITKLHKTFKDDKYLYMLMECCLGGELWSILRDRGHFNDTTTRFYVGCVLEALKYLHARNIIYRDLKPENLLLDSKGYLKLVDFGFAKRLETSKTWTFCGTPEYVAPEVILNKGHGIPADYWSLGVLMYELLTGSPPFVGGDPMRTYKLILKGIDFLDFPETITKQSYSLIRKLCRENPEDRLGANRGLSEIKRHKWFDGLDWNGLRSKSLAPPIIPCVKGPHDAGNFDEYPPDRSVTPPDDRSGWDWDF</sequence>
<dbReference type="GO" id="GO:0004692">
    <property type="term" value="F:cGMP-dependent protein kinase activity"/>
    <property type="evidence" value="ECO:0007669"/>
    <property type="project" value="UniProtKB-EC"/>
</dbReference>